<evidence type="ECO:0000313" key="3">
    <source>
        <dbReference type="EMBL" id="AQS49887.1"/>
    </source>
</evidence>
<dbReference type="Pfam" id="PF04752">
    <property type="entry name" value="ChaC"/>
    <property type="match status" value="1"/>
</dbReference>
<dbReference type="EC" id="4.3.2.7" evidence="1"/>
<dbReference type="InterPro" id="IPR036568">
    <property type="entry name" value="GGCT-like_sf"/>
</dbReference>
<keyword evidence="2" id="KW-0456">Lyase</keyword>
<dbReference type="Proteomes" id="UP000185622">
    <property type="component" value="Chromosome"/>
</dbReference>
<name>A0ABN4XBX0_9RHOB</name>
<dbReference type="SUPFAM" id="SSF110857">
    <property type="entry name" value="Gamma-glutamyl cyclotransferase-like"/>
    <property type="match status" value="1"/>
</dbReference>
<dbReference type="InterPro" id="IPR006840">
    <property type="entry name" value="ChaC"/>
</dbReference>
<dbReference type="CDD" id="cd06661">
    <property type="entry name" value="GGCT_like"/>
    <property type="match status" value="1"/>
</dbReference>
<accession>A0ABN4XBX0</accession>
<reference evidence="3 4" key="1">
    <citation type="submission" date="2017-01" db="EMBL/GenBank/DDBJ databases">
        <title>The complete genome sequence of a sulfur-oxidizing marine bacterium Thioclava sp. 25B10_4T.</title>
        <authorList>
            <person name="Liu Y."/>
            <person name="Lai Q."/>
            <person name="Shao Z."/>
        </authorList>
    </citation>
    <scope>NUCLEOTIDE SEQUENCE [LARGE SCALE GENOMIC DNA]</scope>
    <source>
        <strain evidence="3 4">25B10_4</strain>
    </source>
</reference>
<protein>
    <recommendedName>
        <fullName evidence="1">glutathione-specific gamma-glutamylcyclotransferase</fullName>
        <ecNumber evidence="1">4.3.2.7</ecNumber>
    </recommendedName>
</protein>
<dbReference type="EMBL" id="CP019437">
    <property type="protein sequence ID" value="AQS49887.1"/>
    <property type="molecule type" value="Genomic_DNA"/>
</dbReference>
<dbReference type="InterPro" id="IPR013024">
    <property type="entry name" value="GGCT-like"/>
</dbReference>
<sequence>MWVFGYGSLIWNPGFDFDERMLARAPGWERSFCMRSLVHRGTPEAPGLVLALDEGQGACAGLAFAVKPGQEDEVMTYLRERELVTAAYLEREIDVDLDDGRRVRAVTYVIDRHHDQYCGGLSDDEQARIIASATGGRGPNRDYLFNTAQHLHELGIPDPHLDALVARLRVLSR</sequence>
<dbReference type="Gene3D" id="3.10.490.10">
    <property type="entry name" value="Gamma-glutamyl cyclotransferase-like"/>
    <property type="match status" value="1"/>
</dbReference>
<evidence type="ECO:0000256" key="2">
    <source>
        <dbReference type="ARBA" id="ARBA00023239"/>
    </source>
</evidence>
<dbReference type="PANTHER" id="PTHR12192:SF2">
    <property type="entry name" value="GLUTATHIONE-SPECIFIC GAMMA-GLUTAMYLCYCLOTRANSFERASE 2"/>
    <property type="match status" value="1"/>
</dbReference>
<keyword evidence="4" id="KW-1185">Reference proteome</keyword>
<evidence type="ECO:0000313" key="4">
    <source>
        <dbReference type="Proteomes" id="UP000185622"/>
    </source>
</evidence>
<gene>
    <name evidence="3" type="ORF">BMG03_12565</name>
</gene>
<proteinExistence type="predicted"/>
<evidence type="ECO:0000256" key="1">
    <source>
        <dbReference type="ARBA" id="ARBA00012344"/>
    </source>
</evidence>
<dbReference type="PANTHER" id="PTHR12192">
    <property type="entry name" value="CATION TRANSPORT PROTEIN CHAC-RELATED"/>
    <property type="match status" value="1"/>
</dbReference>
<organism evidence="3 4">
    <name type="scientific">Thioclava nitratireducens</name>
    <dbReference type="NCBI Taxonomy" id="1915078"/>
    <lineage>
        <taxon>Bacteria</taxon>
        <taxon>Pseudomonadati</taxon>
        <taxon>Pseudomonadota</taxon>
        <taxon>Alphaproteobacteria</taxon>
        <taxon>Rhodobacterales</taxon>
        <taxon>Paracoccaceae</taxon>
        <taxon>Thioclava</taxon>
    </lineage>
</organism>